<evidence type="ECO:0000313" key="5">
    <source>
        <dbReference type="EMBL" id="KAF3441828.1"/>
    </source>
</evidence>
<dbReference type="PANTHER" id="PTHR47268">
    <property type="entry name" value="ACYLPHOSPHATASE"/>
    <property type="match status" value="1"/>
</dbReference>
<dbReference type="PRINTS" id="PR00112">
    <property type="entry name" value="ACYLPHPHTASE"/>
</dbReference>
<evidence type="ECO:0000256" key="1">
    <source>
        <dbReference type="ARBA" id="ARBA00006974"/>
    </source>
</evidence>
<dbReference type="InterPro" id="IPR036046">
    <property type="entry name" value="Acylphosphatase-like_dom_sf"/>
</dbReference>
<dbReference type="EC" id="3.6.1.7" evidence="2"/>
<dbReference type="AlphaFoldDB" id="A0A8K0E8D3"/>
<dbReference type="NCBIfam" id="NF010996">
    <property type="entry name" value="PRK14421.1"/>
    <property type="match status" value="1"/>
</dbReference>
<comment type="similarity">
    <text evidence="3">Belongs to the acylphosphatase family.</text>
</comment>
<organism evidence="5 6">
    <name type="scientific">Rhamnella rubrinervis</name>
    <dbReference type="NCBI Taxonomy" id="2594499"/>
    <lineage>
        <taxon>Eukaryota</taxon>
        <taxon>Viridiplantae</taxon>
        <taxon>Streptophyta</taxon>
        <taxon>Embryophyta</taxon>
        <taxon>Tracheophyta</taxon>
        <taxon>Spermatophyta</taxon>
        <taxon>Magnoliopsida</taxon>
        <taxon>eudicotyledons</taxon>
        <taxon>Gunneridae</taxon>
        <taxon>Pentapetalae</taxon>
        <taxon>rosids</taxon>
        <taxon>fabids</taxon>
        <taxon>Rosales</taxon>
        <taxon>Rhamnaceae</taxon>
        <taxon>rhamnoid group</taxon>
        <taxon>Rhamneae</taxon>
        <taxon>Rhamnella</taxon>
    </lineage>
</organism>
<dbReference type="PANTHER" id="PTHR47268:SF4">
    <property type="entry name" value="ACYLPHOSPHATASE"/>
    <property type="match status" value="1"/>
</dbReference>
<dbReference type="InterPro" id="IPR001792">
    <property type="entry name" value="Acylphosphatase-like_dom"/>
</dbReference>
<dbReference type="InterPro" id="IPR020456">
    <property type="entry name" value="Acylphosphatase"/>
</dbReference>
<evidence type="ECO:0000256" key="2">
    <source>
        <dbReference type="PROSITE-ProRule" id="PRU00520"/>
    </source>
</evidence>
<proteinExistence type="inferred from homology"/>
<accession>A0A8K0E8D3</accession>
<dbReference type="InterPro" id="IPR017968">
    <property type="entry name" value="Acylphosphatase_CS"/>
</dbReference>
<comment type="similarity">
    <text evidence="1">Belongs to the ARG7 family.</text>
</comment>
<feature type="active site" evidence="2">
    <location>
        <position position="127"/>
    </location>
</feature>
<dbReference type="PROSITE" id="PS51160">
    <property type="entry name" value="ACYLPHOSPHATASE_3"/>
    <property type="match status" value="1"/>
</dbReference>
<feature type="active site" evidence="2">
    <location>
        <position position="145"/>
    </location>
</feature>
<reference evidence="5" key="1">
    <citation type="submission" date="2020-03" db="EMBL/GenBank/DDBJ databases">
        <title>A high-quality chromosome-level genome assembly of a woody plant with both climbing and erect habits, Rhamnella rubrinervis.</title>
        <authorList>
            <person name="Lu Z."/>
            <person name="Yang Y."/>
            <person name="Zhu X."/>
            <person name="Sun Y."/>
        </authorList>
    </citation>
    <scope>NUCLEOTIDE SEQUENCE</scope>
    <source>
        <strain evidence="5">BYM</strain>
        <tissue evidence="5">Leaf</tissue>
    </source>
</reference>
<sequence length="397" mass="44426">MASSALPSPSPTLPRPLALQRRGTRFLLCRKKSLDVCSTDDNYASGAPRFSHLHLPHFHLATHFLSLCHRLLLSPPPFPSLFKPSLPHFRHSLMTISPRAASDSAQPSSTKTVRVVIKGRVQGVFYRNWTIENATQLGLKGWVRNRRDGSVEALFSGNPDAVNEMEQRCRRGPRAAMVTGLEVSPSTDDPGTVFERKRTVALHNICLKLTTSRNLAILFCVLSSPLSHQLLYHLCKRKSSMFGEALISLSLIDETVCSPHSRRLDHYKYLLPQLKNLEELQLLWEVVEEYSLSMAKAVRYKGAATSGSLGLLRFIVGKLQTSLISSNKGVKQGHFVVIATQGWKPKRFVLELDYLNNPEFLKLLKQAEEEFGFSHEGALAIPCRPDDLQRILGIGKL</sequence>
<feature type="domain" description="Acylphosphatase-like" evidence="4">
    <location>
        <begin position="112"/>
        <end position="198"/>
    </location>
</feature>
<dbReference type="InterPro" id="IPR003676">
    <property type="entry name" value="SAUR_fam"/>
</dbReference>
<evidence type="ECO:0000259" key="4">
    <source>
        <dbReference type="PROSITE" id="PS51160"/>
    </source>
</evidence>
<comment type="caution">
    <text evidence="5">The sequence shown here is derived from an EMBL/GenBank/DDBJ whole genome shotgun (WGS) entry which is preliminary data.</text>
</comment>
<keyword evidence="2" id="KW-0378">Hydrolase</keyword>
<keyword evidence="6" id="KW-1185">Reference proteome</keyword>
<gene>
    <name evidence="5" type="ORF">FNV43_RR15743</name>
</gene>
<comment type="catalytic activity">
    <reaction evidence="2">
        <text>an acyl phosphate + H2O = a carboxylate + phosphate + H(+)</text>
        <dbReference type="Rhea" id="RHEA:14965"/>
        <dbReference type="ChEBI" id="CHEBI:15377"/>
        <dbReference type="ChEBI" id="CHEBI:15378"/>
        <dbReference type="ChEBI" id="CHEBI:29067"/>
        <dbReference type="ChEBI" id="CHEBI:43474"/>
        <dbReference type="ChEBI" id="CHEBI:59918"/>
        <dbReference type="EC" id="3.6.1.7"/>
    </reaction>
</comment>
<name>A0A8K0E8D3_9ROSA</name>
<dbReference type="Proteomes" id="UP000796880">
    <property type="component" value="Unassembled WGS sequence"/>
</dbReference>
<dbReference type="OrthoDB" id="7961613at2759"/>
<dbReference type="GO" id="GO:0009733">
    <property type="term" value="P:response to auxin"/>
    <property type="evidence" value="ECO:0007669"/>
    <property type="project" value="InterPro"/>
</dbReference>
<dbReference type="Pfam" id="PF02519">
    <property type="entry name" value="Auxin_inducible"/>
    <property type="match status" value="1"/>
</dbReference>
<dbReference type="SUPFAM" id="SSF54975">
    <property type="entry name" value="Acylphosphatase/BLUF domain-like"/>
    <property type="match status" value="1"/>
</dbReference>
<dbReference type="Gene3D" id="3.30.70.100">
    <property type="match status" value="1"/>
</dbReference>
<dbReference type="EMBL" id="VOIH02000007">
    <property type="protein sequence ID" value="KAF3441828.1"/>
    <property type="molecule type" value="Genomic_DNA"/>
</dbReference>
<evidence type="ECO:0000256" key="3">
    <source>
        <dbReference type="RuleBase" id="RU004168"/>
    </source>
</evidence>
<dbReference type="GO" id="GO:0003998">
    <property type="term" value="F:acylphosphatase activity"/>
    <property type="evidence" value="ECO:0007669"/>
    <property type="project" value="UniProtKB-EC"/>
</dbReference>
<dbReference type="PROSITE" id="PS00151">
    <property type="entry name" value="ACYLPHOSPHATASE_2"/>
    <property type="match status" value="1"/>
</dbReference>
<dbReference type="Pfam" id="PF00708">
    <property type="entry name" value="Acylphosphatase"/>
    <property type="match status" value="1"/>
</dbReference>
<protein>
    <recommendedName>
        <fullName evidence="2">acylphosphatase</fullName>
        <ecNumber evidence="2">3.6.1.7</ecNumber>
    </recommendedName>
</protein>
<evidence type="ECO:0000313" key="6">
    <source>
        <dbReference type="Proteomes" id="UP000796880"/>
    </source>
</evidence>